<accession>A0A2K1JZH1</accession>
<dbReference type="GeneID" id="112287448"/>
<name>A0A2K1JZH1_PHYPA</name>
<dbReference type="EnsemblPlants" id="Pp3c10_17840V3.3">
    <property type="protein sequence ID" value="Pp3c10_17840V3.3"/>
    <property type="gene ID" value="Pp3c10_17840"/>
</dbReference>
<feature type="compositionally biased region" description="Polar residues" evidence="1">
    <location>
        <begin position="19"/>
        <end position="31"/>
    </location>
</feature>
<feature type="compositionally biased region" description="Polar residues" evidence="1">
    <location>
        <begin position="44"/>
        <end position="56"/>
    </location>
</feature>
<evidence type="ECO:0000313" key="3">
    <source>
        <dbReference type="EMBL" id="PNR46921.1"/>
    </source>
</evidence>
<dbReference type="OrthoDB" id="785851at2759"/>
<sequence>MTGLPLDEAKKPHSRHTRSQSMQGRDSKSSASLWTTNHLFSQADSALQAPKPSSDSPVRRGSSRMRTIDSPLIFNSGESFHDVISSSGRCRPFGIFTSGFSDLLSCVMPRVSSESTGWTKSRAKALLELSKRQQSALVNQQDAIDMLEFKLRKLQAIDAKGIASETSNSSAAHSPQYCAIKIIDDTSSESSGTSLSSNCSSMDSSDGSMTTFATAEPPLADLCRDAKKSFSEDSWKVEEKRDSLYMPGFKNMTMNDRVPVFEMACTRARVAVRYFCKVFMMQMEYSGYSVCRTLASIDASAKFMKREHTSFALEANINKALYHCFENDSFDDTGLTLIIDPKERCAARFEEFQRLRLVDSVDAANTAHADFEPNFLAFCEQKMREIWFLFPWNIVFRDTEGRKQFTGAFLDAAKCIWLLHRLASSLYPAATILRVGKGMEINCHYVESLSCSETICTKCEKAKVQFMVAPGFQVHQKVIKCQIYEHLLCD</sequence>
<reference evidence="3 5" key="2">
    <citation type="journal article" date="2018" name="Plant J.">
        <title>The Physcomitrella patens chromosome-scale assembly reveals moss genome structure and evolution.</title>
        <authorList>
            <person name="Lang D."/>
            <person name="Ullrich K.K."/>
            <person name="Murat F."/>
            <person name="Fuchs J."/>
            <person name="Jenkins J."/>
            <person name="Haas F.B."/>
            <person name="Piednoel M."/>
            <person name="Gundlach H."/>
            <person name="Van Bel M."/>
            <person name="Meyberg R."/>
            <person name="Vives C."/>
            <person name="Morata J."/>
            <person name="Symeonidi A."/>
            <person name="Hiss M."/>
            <person name="Muchero W."/>
            <person name="Kamisugi Y."/>
            <person name="Saleh O."/>
            <person name="Blanc G."/>
            <person name="Decker E.L."/>
            <person name="van Gessel N."/>
            <person name="Grimwood J."/>
            <person name="Hayes R.D."/>
            <person name="Graham S.W."/>
            <person name="Gunter L.E."/>
            <person name="McDaniel S.F."/>
            <person name="Hoernstein S.N.W."/>
            <person name="Larsson A."/>
            <person name="Li F.W."/>
            <person name="Perroud P.F."/>
            <person name="Phillips J."/>
            <person name="Ranjan P."/>
            <person name="Rokshar D.S."/>
            <person name="Rothfels C.J."/>
            <person name="Schneider L."/>
            <person name="Shu S."/>
            <person name="Stevenson D.W."/>
            <person name="Thummler F."/>
            <person name="Tillich M."/>
            <person name="Villarreal Aguilar J.C."/>
            <person name="Widiez T."/>
            <person name="Wong G.K."/>
            <person name="Wymore A."/>
            <person name="Zhang Y."/>
            <person name="Zimmer A.D."/>
            <person name="Quatrano R.S."/>
            <person name="Mayer K.F.X."/>
            <person name="Goodstein D."/>
            <person name="Casacuberta J.M."/>
            <person name="Vandepoele K."/>
            <person name="Reski R."/>
            <person name="Cuming A.C."/>
            <person name="Tuskan G.A."/>
            <person name="Maumus F."/>
            <person name="Salse J."/>
            <person name="Schmutz J."/>
            <person name="Rensing S.A."/>
        </authorList>
    </citation>
    <scope>NUCLEOTIDE SEQUENCE [LARGE SCALE GENOMIC DNA]</scope>
    <source>
        <strain evidence="4 5">cv. Gransden 2004</strain>
    </source>
</reference>
<evidence type="ECO:0000259" key="2">
    <source>
        <dbReference type="Pfam" id="PF24994"/>
    </source>
</evidence>
<dbReference type="Gramene" id="Pp3c10_17840V3.1">
    <property type="protein sequence ID" value="Pp3c10_17840V3.1"/>
    <property type="gene ID" value="Pp3c10_17840"/>
</dbReference>
<dbReference type="InterPro" id="IPR042316">
    <property type="entry name" value="IRKI-like"/>
</dbReference>
<dbReference type="AlphaFoldDB" id="A0A2K1JZH1"/>
<keyword evidence="5" id="KW-1185">Reference proteome</keyword>
<dbReference type="RefSeq" id="XP_024386200.1">
    <property type="nucleotide sequence ID" value="XM_024530432.2"/>
</dbReference>
<dbReference type="RefSeq" id="XP_024386196.1">
    <property type="nucleotide sequence ID" value="XM_024530428.2"/>
</dbReference>
<dbReference type="Pfam" id="PF24994">
    <property type="entry name" value="GIL1_IRKI_C"/>
    <property type="match status" value="1"/>
</dbReference>
<evidence type="ECO:0000256" key="1">
    <source>
        <dbReference type="SAM" id="MobiDB-lite"/>
    </source>
</evidence>
<dbReference type="PaxDb" id="3218-PP1S181_67V6.1"/>
<proteinExistence type="predicted"/>
<organism evidence="3">
    <name type="scientific">Physcomitrium patens</name>
    <name type="common">Spreading-leaved earth moss</name>
    <name type="synonym">Physcomitrella patens</name>
    <dbReference type="NCBI Taxonomy" id="3218"/>
    <lineage>
        <taxon>Eukaryota</taxon>
        <taxon>Viridiplantae</taxon>
        <taxon>Streptophyta</taxon>
        <taxon>Embryophyta</taxon>
        <taxon>Bryophyta</taxon>
        <taxon>Bryophytina</taxon>
        <taxon>Bryopsida</taxon>
        <taxon>Funariidae</taxon>
        <taxon>Funariales</taxon>
        <taxon>Funariaceae</taxon>
        <taxon>Physcomitrium</taxon>
    </lineage>
</organism>
<dbReference type="InterPro" id="IPR056813">
    <property type="entry name" value="GIL1_IRKI_C"/>
</dbReference>
<reference evidence="3 5" key="1">
    <citation type="journal article" date="2008" name="Science">
        <title>The Physcomitrella genome reveals evolutionary insights into the conquest of land by plants.</title>
        <authorList>
            <person name="Rensing S."/>
            <person name="Lang D."/>
            <person name="Zimmer A."/>
            <person name="Terry A."/>
            <person name="Salamov A."/>
            <person name="Shapiro H."/>
            <person name="Nishiyama T."/>
            <person name="Perroud P.-F."/>
            <person name="Lindquist E."/>
            <person name="Kamisugi Y."/>
            <person name="Tanahashi T."/>
            <person name="Sakakibara K."/>
            <person name="Fujita T."/>
            <person name="Oishi K."/>
            <person name="Shin-I T."/>
            <person name="Kuroki Y."/>
            <person name="Toyoda A."/>
            <person name="Suzuki Y."/>
            <person name="Hashimoto A."/>
            <person name="Yamaguchi K."/>
            <person name="Sugano A."/>
            <person name="Kohara Y."/>
            <person name="Fujiyama A."/>
            <person name="Anterola A."/>
            <person name="Aoki S."/>
            <person name="Ashton N."/>
            <person name="Barbazuk W.B."/>
            <person name="Barker E."/>
            <person name="Bennetzen J."/>
            <person name="Bezanilla M."/>
            <person name="Blankenship R."/>
            <person name="Cho S.H."/>
            <person name="Dutcher S."/>
            <person name="Estelle M."/>
            <person name="Fawcett J.A."/>
            <person name="Gundlach H."/>
            <person name="Hanada K."/>
            <person name="Heyl A."/>
            <person name="Hicks K.A."/>
            <person name="Hugh J."/>
            <person name="Lohr M."/>
            <person name="Mayer K."/>
            <person name="Melkozernov A."/>
            <person name="Murata T."/>
            <person name="Nelson D."/>
            <person name="Pils B."/>
            <person name="Prigge M."/>
            <person name="Reiss B."/>
            <person name="Renner T."/>
            <person name="Rombauts S."/>
            <person name="Rushton P."/>
            <person name="Sanderfoot A."/>
            <person name="Schween G."/>
            <person name="Shiu S.-H."/>
            <person name="Stueber K."/>
            <person name="Theodoulou F.L."/>
            <person name="Tu H."/>
            <person name="Van de Peer Y."/>
            <person name="Verrier P.J."/>
            <person name="Waters E."/>
            <person name="Wood A."/>
            <person name="Yang L."/>
            <person name="Cove D."/>
            <person name="Cuming A."/>
            <person name="Hasebe M."/>
            <person name="Lucas S."/>
            <person name="Mishler D.B."/>
            <person name="Reski R."/>
            <person name="Grigoriev I."/>
            <person name="Quatrano R.S."/>
            <person name="Boore J.L."/>
        </authorList>
    </citation>
    <scope>NUCLEOTIDE SEQUENCE [LARGE SCALE GENOMIC DNA]</scope>
    <source>
        <strain evidence="4 5">cv. Gransden 2004</strain>
    </source>
</reference>
<feature type="region of interest" description="Disordered" evidence="1">
    <location>
        <begin position="44"/>
        <end position="65"/>
    </location>
</feature>
<dbReference type="PANTHER" id="PTHR31029:SF4">
    <property type="entry name" value="CYCLIN-DEPENDENT KINASE-LIKE PROTEIN"/>
    <property type="match status" value="1"/>
</dbReference>
<reference evidence="4" key="3">
    <citation type="submission" date="2020-12" db="UniProtKB">
        <authorList>
            <consortium name="EnsemblPlants"/>
        </authorList>
    </citation>
    <scope>IDENTIFICATION</scope>
</reference>
<dbReference type="RefSeq" id="XP_024386197.1">
    <property type="nucleotide sequence ID" value="XM_024530429.2"/>
</dbReference>
<gene>
    <name evidence="4" type="primary">LOC112287448</name>
    <name evidence="3" type="ORF">PHYPA_014041</name>
</gene>
<feature type="region of interest" description="Disordered" evidence="1">
    <location>
        <begin position="1"/>
        <end position="31"/>
    </location>
</feature>
<dbReference type="EMBL" id="ABEU02000010">
    <property type="protein sequence ID" value="PNR46921.1"/>
    <property type="molecule type" value="Genomic_DNA"/>
</dbReference>
<dbReference type="OMA" id="RWEINTF"/>
<dbReference type="KEGG" id="ppp:112287448"/>
<dbReference type="Gramene" id="Pp3c10_17840V3.3">
    <property type="protein sequence ID" value="Pp3c10_17840V3.3"/>
    <property type="gene ID" value="Pp3c10_17840"/>
</dbReference>
<dbReference type="EnsemblPlants" id="Pp3c10_17840V3.2">
    <property type="protein sequence ID" value="Pp3c10_17840V3.2"/>
    <property type="gene ID" value="Pp3c10_17840"/>
</dbReference>
<dbReference type="PANTHER" id="PTHR31029">
    <property type="entry name" value="CYCLIN-DEPENDENT KINASE-LIKE PROTEIN"/>
    <property type="match status" value="1"/>
</dbReference>
<protein>
    <recommendedName>
        <fullName evidence="2">GIL1/IRKI C-terminal domain-containing protein</fullName>
    </recommendedName>
</protein>
<dbReference type="EnsemblPlants" id="Pp3c10_17840V3.1">
    <property type="protein sequence ID" value="Pp3c10_17840V3.1"/>
    <property type="gene ID" value="Pp3c10_17840"/>
</dbReference>
<evidence type="ECO:0000313" key="4">
    <source>
        <dbReference type="EnsemblPlants" id="Pp3c10_17840V3.1"/>
    </source>
</evidence>
<dbReference type="Proteomes" id="UP000006727">
    <property type="component" value="Chromosome 10"/>
</dbReference>
<evidence type="ECO:0000313" key="5">
    <source>
        <dbReference type="Proteomes" id="UP000006727"/>
    </source>
</evidence>
<dbReference type="Gramene" id="Pp3c10_17840V3.2">
    <property type="protein sequence ID" value="Pp3c10_17840V3.2"/>
    <property type="gene ID" value="Pp3c10_17840"/>
</dbReference>
<feature type="domain" description="GIL1/IRKI C-terminal" evidence="2">
    <location>
        <begin position="432"/>
        <end position="484"/>
    </location>
</feature>